<organism evidence="1 2">
    <name type="scientific">Deinococcus aetherius</name>
    <dbReference type="NCBI Taxonomy" id="200252"/>
    <lineage>
        <taxon>Bacteria</taxon>
        <taxon>Thermotogati</taxon>
        <taxon>Deinococcota</taxon>
        <taxon>Deinococci</taxon>
        <taxon>Deinococcales</taxon>
        <taxon>Deinococcaceae</taxon>
        <taxon>Deinococcus</taxon>
    </lineage>
</organism>
<keyword evidence="2" id="KW-1185">Reference proteome</keyword>
<evidence type="ECO:0000313" key="2">
    <source>
        <dbReference type="Proteomes" id="UP001064971"/>
    </source>
</evidence>
<sequence>MTWEVEYTDELGAWWETLIEAEQESIDAAVRLLEARGPHLGFPHTSGIHGSRHAHMRELRIQHQGRPYRILYAFDPRRSAILLIGGDKTGNDRWYEVFVPLADSLYDVHLDTLNKEGQHGEEVE</sequence>
<reference evidence="1" key="1">
    <citation type="submission" date="2022-07" db="EMBL/GenBank/DDBJ databases">
        <title>Complete Genome Sequence of the Radioresistant Bacterium Deinococcus aetherius ST0316, Isolated from the Air Dust collected in Lower Stratosphere above Japan.</title>
        <authorList>
            <person name="Satoh K."/>
            <person name="Hagiwara K."/>
            <person name="Katsumata K."/>
            <person name="Kubo A."/>
            <person name="Yokobori S."/>
            <person name="Yamagishi A."/>
            <person name="Oono Y."/>
            <person name="Narumi I."/>
        </authorList>
    </citation>
    <scope>NUCLEOTIDE SEQUENCE</scope>
    <source>
        <strain evidence="1">ST0316</strain>
    </source>
</reference>
<dbReference type="Pfam" id="PF05973">
    <property type="entry name" value="Gp49"/>
    <property type="match status" value="1"/>
</dbReference>
<dbReference type="Proteomes" id="UP001064971">
    <property type="component" value="Chromosome"/>
</dbReference>
<dbReference type="EMBL" id="AP026560">
    <property type="protein sequence ID" value="BDP42262.1"/>
    <property type="molecule type" value="Genomic_DNA"/>
</dbReference>
<gene>
    <name evidence="1" type="ORF">DAETH_22310</name>
</gene>
<name>A0ABN6RL11_9DEIO</name>
<protein>
    <submittedName>
        <fullName evidence="1">Toxin RelE</fullName>
    </submittedName>
</protein>
<evidence type="ECO:0000313" key="1">
    <source>
        <dbReference type="EMBL" id="BDP42262.1"/>
    </source>
</evidence>
<dbReference type="InterPro" id="IPR009241">
    <property type="entry name" value="HigB-like"/>
</dbReference>
<dbReference type="RefSeq" id="WP_264774965.1">
    <property type="nucleotide sequence ID" value="NZ_AP026560.1"/>
</dbReference>
<accession>A0ABN6RL11</accession>
<proteinExistence type="predicted"/>